<dbReference type="AlphaFoldDB" id="A0A550I035"/>
<accession>A0A550I035</accession>
<dbReference type="Pfam" id="PF03544">
    <property type="entry name" value="TonB_C"/>
    <property type="match status" value="1"/>
</dbReference>
<feature type="coiled-coil region" evidence="1">
    <location>
        <begin position="301"/>
        <end position="331"/>
    </location>
</feature>
<gene>
    <name evidence="5" type="ORF">FGM01_12710</name>
</gene>
<feature type="transmembrane region" description="Helical" evidence="2">
    <location>
        <begin position="34"/>
        <end position="51"/>
    </location>
</feature>
<evidence type="ECO:0000259" key="4">
    <source>
        <dbReference type="Pfam" id="PF05569"/>
    </source>
</evidence>
<dbReference type="InterPro" id="IPR052173">
    <property type="entry name" value="Beta-lactam_resp_regulator"/>
</dbReference>
<dbReference type="InterPro" id="IPR037682">
    <property type="entry name" value="TonB_C"/>
</dbReference>
<dbReference type="InterPro" id="IPR008756">
    <property type="entry name" value="Peptidase_M56"/>
</dbReference>
<evidence type="ECO:0000313" key="5">
    <source>
        <dbReference type="EMBL" id="TRO64347.1"/>
    </source>
</evidence>
<keyword evidence="2" id="KW-0812">Transmembrane</keyword>
<proteinExistence type="predicted"/>
<evidence type="ECO:0000256" key="2">
    <source>
        <dbReference type="SAM" id="Phobius"/>
    </source>
</evidence>
<feature type="transmembrane region" description="Helical" evidence="2">
    <location>
        <begin position="95"/>
        <end position="112"/>
    </location>
</feature>
<reference evidence="5 6" key="1">
    <citation type="submission" date="2019-06" db="EMBL/GenBank/DDBJ databases">
        <title>Gramella sabulilitoris sp. nov., isolated from a marine sand.</title>
        <authorList>
            <person name="Yoon J.-H."/>
        </authorList>
    </citation>
    <scope>NUCLEOTIDE SEQUENCE [LARGE SCALE GENOMIC DNA]</scope>
    <source>
        <strain evidence="5 6">HSMS-1</strain>
    </source>
</reference>
<dbReference type="CDD" id="cd07341">
    <property type="entry name" value="M56_BlaR1_MecR1_like"/>
    <property type="match status" value="1"/>
</dbReference>
<name>A0A550I035_9FLAO</name>
<evidence type="ECO:0000259" key="3">
    <source>
        <dbReference type="Pfam" id="PF03544"/>
    </source>
</evidence>
<dbReference type="Gene3D" id="3.30.1150.10">
    <property type="match status" value="1"/>
</dbReference>
<keyword evidence="1" id="KW-0175">Coiled coil</keyword>
<feature type="domain" description="Peptidase M56" evidence="4">
    <location>
        <begin position="155"/>
        <end position="257"/>
    </location>
</feature>
<organism evidence="5 6">
    <name type="scientific">Christiangramia sabulilitoris</name>
    <dbReference type="NCBI Taxonomy" id="2583991"/>
    <lineage>
        <taxon>Bacteria</taxon>
        <taxon>Pseudomonadati</taxon>
        <taxon>Bacteroidota</taxon>
        <taxon>Flavobacteriia</taxon>
        <taxon>Flavobacteriales</taxon>
        <taxon>Flavobacteriaceae</taxon>
        <taxon>Christiangramia</taxon>
    </lineage>
</organism>
<dbReference type="PANTHER" id="PTHR34978:SF3">
    <property type="entry name" value="SLR0241 PROTEIN"/>
    <property type="match status" value="1"/>
</dbReference>
<feature type="transmembrane region" description="Helical" evidence="2">
    <location>
        <begin position="6"/>
        <end position="22"/>
    </location>
</feature>
<dbReference type="PANTHER" id="PTHR34978">
    <property type="entry name" value="POSSIBLE SENSOR-TRANSDUCER PROTEIN BLAR"/>
    <property type="match status" value="1"/>
</dbReference>
<comment type="caution">
    <text evidence="5">The sequence shown here is derived from an EMBL/GenBank/DDBJ whole genome shotgun (WGS) entry which is preliminary data.</text>
</comment>
<keyword evidence="6" id="KW-1185">Reference proteome</keyword>
<feature type="transmembrane region" description="Helical" evidence="2">
    <location>
        <begin position="269"/>
        <end position="286"/>
    </location>
</feature>
<protein>
    <submittedName>
        <fullName evidence="5">M56 family metallopeptidase</fullName>
    </submittedName>
</protein>
<dbReference type="Pfam" id="PF05569">
    <property type="entry name" value="Peptidase_M56"/>
    <property type="match status" value="1"/>
</dbReference>
<keyword evidence="2" id="KW-0472">Membrane</keyword>
<dbReference type="SUPFAM" id="SSF74653">
    <property type="entry name" value="TolA/TonB C-terminal domain"/>
    <property type="match status" value="1"/>
</dbReference>
<dbReference type="RefSeq" id="WP_143411543.1">
    <property type="nucleotide sequence ID" value="NZ_VHSF01000003.1"/>
</dbReference>
<keyword evidence="2" id="KW-1133">Transmembrane helix</keyword>
<dbReference type="GO" id="GO:0055085">
    <property type="term" value="P:transmembrane transport"/>
    <property type="evidence" value="ECO:0007669"/>
    <property type="project" value="InterPro"/>
</dbReference>
<dbReference type="OrthoDB" id="1522859at2"/>
<dbReference type="EMBL" id="VHSF01000003">
    <property type="protein sequence ID" value="TRO64347.1"/>
    <property type="molecule type" value="Genomic_DNA"/>
</dbReference>
<evidence type="ECO:0000256" key="1">
    <source>
        <dbReference type="SAM" id="Coils"/>
    </source>
</evidence>
<evidence type="ECO:0000313" key="6">
    <source>
        <dbReference type="Proteomes" id="UP000315131"/>
    </source>
</evidence>
<feature type="domain" description="TonB C-terminal" evidence="3">
    <location>
        <begin position="377"/>
        <end position="445"/>
    </location>
</feature>
<dbReference type="Proteomes" id="UP000315131">
    <property type="component" value="Unassembled WGS sequence"/>
</dbReference>
<sequence length="447" mass="51514">MIHYILQVLFFQLLFLLVYDLFLKKETYFNYNRLYLLATPVLALFIPFLKMEFLAEAIPQNTGILLPEVFLGKKPSSEIGTQAAMQINSGLEINWWYLSYFAGFAVNCFLFLKKYQSLNRLFRFRKITEEKDFKIIEVPNSNIACTFLNTIFLGDQLSEIERSQILSHEVVHVKQKHSLDLLFFEMMRIVFWFNPLIYIYQARIAGLHEFIADDEVIKTTDRQSYYQQLLNTAFNTQNISFTNQFYSHSLIKKRILMSQKNKSSQLSKFKFLLLVPAILVMLTYVACSDSQQADSEEETIHETTNENSEDLDQTLNELKKINEEQEKSQQYAYAEIDKAPAFTGCENLNGDARRNCTTRKISAYVGENFDSSLGKKAGLTGTNRVIVEFKIDEKGNIVDVTSKAAHTSLEEEAKRVISSLPQMQPGIHNGNPVSVKYALPIVFKIDE</sequence>